<feature type="domain" description="GGDEF" evidence="3">
    <location>
        <begin position="170"/>
        <end position="300"/>
    </location>
</feature>
<evidence type="ECO:0000259" key="1">
    <source>
        <dbReference type="PROSITE" id="PS50112"/>
    </source>
</evidence>
<dbReference type="SMART" id="SM00091">
    <property type="entry name" value="PAS"/>
    <property type="match status" value="1"/>
</dbReference>
<dbReference type="EMBL" id="CP009788">
    <property type="protein sequence ID" value="AJE03772.1"/>
    <property type="molecule type" value="Genomic_DNA"/>
</dbReference>
<dbReference type="Proteomes" id="UP000057609">
    <property type="component" value="Chromosome"/>
</dbReference>
<dbReference type="CDD" id="cd00130">
    <property type="entry name" value="PAS"/>
    <property type="match status" value="1"/>
</dbReference>
<dbReference type="GO" id="GO:0003824">
    <property type="term" value="F:catalytic activity"/>
    <property type="evidence" value="ECO:0007669"/>
    <property type="project" value="UniProtKB-ARBA"/>
</dbReference>
<feature type="domain" description="PAC" evidence="2">
    <location>
        <begin position="83"/>
        <end position="135"/>
    </location>
</feature>
<reference evidence="4 5" key="1">
    <citation type="journal article" date="2015" name="Genome Announc.">
        <title>Complete Genome of Geobacter pickeringii G13T, a Metal-Reducing Isolate from Sedimentary Kaolin Deposits.</title>
        <authorList>
            <person name="Badalamenti J.P."/>
            <person name="Bond D.R."/>
        </authorList>
    </citation>
    <scope>NUCLEOTIDE SEQUENCE [LARGE SCALE GENOMIC DNA]</scope>
    <source>
        <strain evidence="4 5">G13</strain>
    </source>
</reference>
<evidence type="ECO:0000259" key="2">
    <source>
        <dbReference type="PROSITE" id="PS50113"/>
    </source>
</evidence>
<dbReference type="SUPFAM" id="SSF55073">
    <property type="entry name" value="Nucleotide cyclase"/>
    <property type="match status" value="1"/>
</dbReference>
<dbReference type="PROSITE" id="PS50887">
    <property type="entry name" value="GGDEF"/>
    <property type="match status" value="1"/>
</dbReference>
<evidence type="ECO:0000313" key="5">
    <source>
        <dbReference type="Proteomes" id="UP000057609"/>
    </source>
</evidence>
<dbReference type="Gene3D" id="3.30.70.270">
    <property type="match status" value="1"/>
</dbReference>
<dbReference type="PANTHER" id="PTHR46663:SF4">
    <property type="entry name" value="DIGUANYLATE CYCLASE DGCT-RELATED"/>
    <property type="match status" value="1"/>
</dbReference>
<dbReference type="InterPro" id="IPR029787">
    <property type="entry name" value="Nucleotide_cyclase"/>
</dbReference>
<dbReference type="InterPro" id="IPR043128">
    <property type="entry name" value="Rev_trsase/Diguanyl_cyclase"/>
</dbReference>
<dbReference type="InterPro" id="IPR000014">
    <property type="entry name" value="PAS"/>
</dbReference>
<gene>
    <name evidence="4" type="ORF">GPICK_10785</name>
</gene>
<dbReference type="Pfam" id="PF13426">
    <property type="entry name" value="PAS_9"/>
    <property type="match status" value="1"/>
</dbReference>
<dbReference type="InterPro" id="IPR052163">
    <property type="entry name" value="DGC-Regulatory_Protein"/>
</dbReference>
<dbReference type="InterPro" id="IPR000700">
    <property type="entry name" value="PAS-assoc_C"/>
</dbReference>
<dbReference type="CDD" id="cd01949">
    <property type="entry name" value="GGDEF"/>
    <property type="match status" value="1"/>
</dbReference>
<dbReference type="FunFam" id="3.30.70.270:FF:000001">
    <property type="entry name" value="Diguanylate cyclase domain protein"/>
    <property type="match status" value="1"/>
</dbReference>
<dbReference type="PROSITE" id="PS50112">
    <property type="entry name" value="PAS"/>
    <property type="match status" value="1"/>
</dbReference>
<name>A0A0B5BB42_9BACT</name>
<dbReference type="RefSeq" id="WP_039743083.1">
    <property type="nucleotide sequence ID" value="NZ_CP009788.1"/>
</dbReference>
<dbReference type="InterPro" id="IPR000160">
    <property type="entry name" value="GGDEF_dom"/>
</dbReference>
<dbReference type="PROSITE" id="PS50113">
    <property type="entry name" value="PAC"/>
    <property type="match status" value="1"/>
</dbReference>
<sequence>MDQNNDFYKQLLDSLSDGVYFVDRERRITYWNRGAERLTGYVGGEVLGSRCRDNILCHVDADGHNLCEHDCPVSHTLADGLHRDAEVYLHHREGHRVPVQVRISPIRNGGGEIVGAVEVFSDNSARIADIQRIEELQQMVFLDPLTGIANRRYIQLNLQSRFDEMFRYGWTFGVMLLDLDHFKAVNDRYGHDVGDDLLRMVARTLQHAARSYDLVGRWGGEEFIALLASVSREKLAHTAERFRRLVEESSLATNDATARVTISVGATIATAEDTVGSLIKRTDELLYRSKAAGRNCVTCD</sequence>
<protein>
    <submittedName>
        <fullName evidence="4">Diguanylate cyclase</fullName>
    </submittedName>
</protein>
<dbReference type="NCBIfam" id="TIGR00254">
    <property type="entry name" value="GGDEF"/>
    <property type="match status" value="1"/>
</dbReference>
<evidence type="ECO:0000313" key="4">
    <source>
        <dbReference type="EMBL" id="AJE03772.1"/>
    </source>
</evidence>
<feature type="domain" description="PAS" evidence="1">
    <location>
        <begin position="4"/>
        <end position="48"/>
    </location>
</feature>
<dbReference type="SUPFAM" id="SSF55785">
    <property type="entry name" value="PYP-like sensor domain (PAS domain)"/>
    <property type="match status" value="1"/>
</dbReference>
<dbReference type="HOGENOM" id="CLU_000445_11_4_7"/>
<dbReference type="KEGG" id="gpi:GPICK_10785"/>
<dbReference type="PANTHER" id="PTHR46663">
    <property type="entry name" value="DIGUANYLATE CYCLASE DGCT-RELATED"/>
    <property type="match status" value="1"/>
</dbReference>
<dbReference type="STRING" id="345632.GPICK_10785"/>
<evidence type="ECO:0000259" key="3">
    <source>
        <dbReference type="PROSITE" id="PS50887"/>
    </source>
</evidence>
<dbReference type="NCBIfam" id="TIGR00229">
    <property type="entry name" value="sensory_box"/>
    <property type="match status" value="1"/>
</dbReference>
<dbReference type="Pfam" id="PF00990">
    <property type="entry name" value="GGDEF"/>
    <property type="match status" value="1"/>
</dbReference>
<accession>A0A0B5BB42</accession>
<dbReference type="AlphaFoldDB" id="A0A0B5BB42"/>
<dbReference type="SMART" id="SM00267">
    <property type="entry name" value="GGDEF"/>
    <property type="match status" value="1"/>
</dbReference>
<keyword evidence="5" id="KW-1185">Reference proteome</keyword>
<dbReference type="InterPro" id="IPR035965">
    <property type="entry name" value="PAS-like_dom_sf"/>
</dbReference>
<dbReference type="Gene3D" id="3.30.450.20">
    <property type="entry name" value="PAS domain"/>
    <property type="match status" value="1"/>
</dbReference>
<organism evidence="4 5">
    <name type="scientific">Geobacter pickeringii</name>
    <dbReference type="NCBI Taxonomy" id="345632"/>
    <lineage>
        <taxon>Bacteria</taxon>
        <taxon>Pseudomonadati</taxon>
        <taxon>Thermodesulfobacteriota</taxon>
        <taxon>Desulfuromonadia</taxon>
        <taxon>Geobacterales</taxon>
        <taxon>Geobacteraceae</taxon>
        <taxon>Geobacter</taxon>
    </lineage>
</organism>
<proteinExistence type="predicted"/>
<dbReference type="OrthoDB" id="9790367at2"/>